<gene>
    <name evidence="1" type="ORF">BTN49_1606</name>
</gene>
<protein>
    <recommendedName>
        <fullName evidence="3">Mobile element protein</fullName>
    </recommendedName>
</protein>
<evidence type="ECO:0008006" key="3">
    <source>
        <dbReference type="Google" id="ProtNLM"/>
    </source>
</evidence>
<evidence type="ECO:0000313" key="2">
    <source>
        <dbReference type="Proteomes" id="UP000219020"/>
    </source>
</evidence>
<dbReference type="EMBL" id="NBYY01000015">
    <property type="protein sequence ID" value="PCS22654.1"/>
    <property type="molecule type" value="Genomic_DNA"/>
</dbReference>
<accession>A0A2A5T3C5</accession>
<name>A0A2A5T3C5_9GAMM</name>
<organism evidence="1 2">
    <name type="scientific">Candidatus Enterovibrio escicola</name>
    <dbReference type="NCBI Taxonomy" id="1927127"/>
    <lineage>
        <taxon>Bacteria</taxon>
        <taxon>Pseudomonadati</taxon>
        <taxon>Pseudomonadota</taxon>
        <taxon>Gammaproteobacteria</taxon>
        <taxon>Vibrionales</taxon>
        <taxon>Vibrionaceae</taxon>
        <taxon>Enterovibrio</taxon>
    </lineage>
</organism>
<evidence type="ECO:0000313" key="1">
    <source>
        <dbReference type="EMBL" id="PCS22654.1"/>
    </source>
</evidence>
<comment type="caution">
    <text evidence="1">The sequence shown here is derived from an EMBL/GenBank/DDBJ whole genome shotgun (WGS) entry which is preliminary data.</text>
</comment>
<dbReference type="Proteomes" id="UP000219020">
    <property type="component" value="Unassembled WGS sequence"/>
</dbReference>
<proteinExistence type="predicted"/>
<sequence length="47" mass="5615">MYYENEIKPLQKLLLGVNRIMPNDKRITLKSLIENTLHELENFRVAD</sequence>
<keyword evidence="2" id="KW-1185">Reference proteome</keyword>
<dbReference type="AlphaFoldDB" id="A0A2A5T3C5"/>
<reference evidence="2" key="1">
    <citation type="submission" date="2017-04" db="EMBL/GenBank/DDBJ databases">
        <title>Genome evolution of the luminous symbionts of deep sea anglerfish.</title>
        <authorList>
            <person name="Hendry T.A."/>
        </authorList>
    </citation>
    <scope>NUCLEOTIDE SEQUENCE [LARGE SCALE GENOMIC DNA]</scope>
</reference>